<feature type="compositionally biased region" description="Basic and acidic residues" evidence="1">
    <location>
        <begin position="1"/>
        <end position="10"/>
    </location>
</feature>
<dbReference type="Proteomes" id="UP000316242">
    <property type="component" value="Unassembled WGS sequence"/>
</dbReference>
<gene>
    <name evidence="2" type="ORF">ANI01nite_32940</name>
</gene>
<evidence type="ECO:0000313" key="2">
    <source>
        <dbReference type="EMBL" id="GEC14091.1"/>
    </source>
</evidence>
<proteinExistence type="predicted"/>
<evidence type="ECO:0000256" key="1">
    <source>
        <dbReference type="SAM" id="MobiDB-lite"/>
    </source>
</evidence>
<sequence length="51" mass="5289">MGTANHDETTGPRQTPDPEGENTAVPDPDDAQSAPIPFGHEGADGEEEDEG</sequence>
<dbReference type="EMBL" id="BJNE01000031">
    <property type="protein sequence ID" value="GEC14091.1"/>
    <property type="molecule type" value="Genomic_DNA"/>
</dbReference>
<protein>
    <submittedName>
        <fullName evidence="2">Uncharacterized protein</fullName>
    </submittedName>
</protein>
<evidence type="ECO:0000313" key="3">
    <source>
        <dbReference type="Proteomes" id="UP000316242"/>
    </source>
</evidence>
<name>A0ABQ0RQJ3_GLUNI</name>
<accession>A0ABQ0RQJ3</accession>
<organism evidence="2 3">
    <name type="scientific">Glutamicibacter nicotianae</name>
    <name type="common">Arthrobacter nicotianae</name>
    <dbReference type="NCBI Taxonomy" id="37929"/>
    <lineage>
        <taxon>Bacteria</taxon>
        <taxon>Bacillati</taxon>
        <taxon>Actinomycetota</taxon>
        <taxon>Actinomycetes</taxon>
        <taxon>Micrococcales</taxon>
        <taxon>Micrococcaceae</taxon>
        <taxon>Glutamicibacter</taxon>
    </lineage>
</organism>
<comment type="caution">
    <text evidence="2">The sequence shown here is derived from an EMBL/GenBank/DDBJ whole genome shotgun (WGS) entry which is preliminary data.</text>
</comment>
<dbReference type="RefSeq" id="WP_170214681.1">
    <property type="nucleotide sequence ID" value="NZ_BAAAWM010000001.1"/>
</dbReference>
<reference evidence="2 3" key="1">
    <citation type="submission" date="2019-06" db="EMBL/GenBank/DDBJ databases">
        <title>Whole genome shotgun sequence of Glutamicibacter nicotianae NBRC 14234.</title>
        <authorList>
            <person name="Hosoyama A."/>
            <person name="Uohara A."/>
            <person name="Ohji S."/>
            <person name="Ichikawa N."/>
        </authorList>
    </citation>
    <scope>NUCLEOTIDE SEQUENCE [LARGE SCALE GENOMIC DNA]</scope>
    <source>
        <strain evidence="2 3">NBRC 14234</strain>
    </source>
</reference>
<keyword evidence="3" id="KW-1185">Reference proteome</keyword>
<feature type="region of interest" description="Disordered" evidence="1">
    <location>
        <begin position="1"/>
        <end position="51"/>
    </location>
</feature>